<feature type="chain" id="PRO_5010298914" description="Erythromycin esterase" evidence="1">
    <location>
        <begin position="24"/>
        <end position="430"/>
    </location>
</feature>
<name>A0A1S2VMF0_9BACT</name>
<dbReference type="RefSeq" id="WP_071503419.1">
    <property type="nucleotide sequence ID" value="NZ_MORL01000005.1"/>
</dbReference>
<evidence type="ECO:0008006" key="4">
    <source>
        <dbReference type="Google" id="ProtNLM"/>
    </source>
</evidence>
<protein>
    <recommendedName>
        <fullName evidence="4">Erythromycin esterase</fullName>
    </recommendedName>
</protein>
<feature type="signal peptide" evidence="1">
    <location>
        <begin position="1"/>
        <end position="23"/>
    </location>
</feature>
<keyword evidence="3" id="KW-1185">Reference proteome</keyword>
<dbReference type="SUPFAM" id="SSF159501">
    <property type="entry name" value="EreA/ChaN-like"/>
    <property type="match status" value="1"/>
</dbReference>
<proteinExistence type="predicted"/>
<accession>A0A1S2VMF0</accession>
<dbReference type="EMBL" id="MORL01000005">
    <property type="protein sequence ID" value="OIN58968.1"/>
    <property type="molecule type" value="Genomic_DNA"/>
</dbReference>
<gene>
    <name evidence="2" type="ORF">BLX24_12180</name>
</gene>
<evidence type="ECO:0000313" key="2">
    <source>
        <dbReference type="EMBL" id="OIN58968.1"/>
    </source>
</evidence>
<evidence type="ECO:0000256" key="1">
    <source>
        <dbReference type="SAM" id="SignalP"/>
    </source>
</evidence>
<reference evidence="2 3" key="1">
    <citation type="submission" date="2016-10" db="EMBL/GenBank/DDBJ databases">
        <title>Arsenicibacter rosenii gen. nov., sp. nov., an efficient arsenic-methylating bacterium isolated from an arsenic-contaminated paddy soil.</title>
        <authorList>
            <person name="Huang K."/>
        </authorList>
    </citation>
    <scope>NUCLEOTIDE SEQUENCE [LARGE SCALE GENOMIC DNA]</scope>
    <source>
        <strain evidence="2 3">SM-1</strain>
    </source>
</reference>
<sequence length="430" mass="48746">MTTNRFLTVLSLLILSVITQVQAQDYTAYLRQHQTAFAPDEPLSFSQFDSAFYRNRIFLLGEPHGYAAPQTIDLTLLKHLNQRTGLRNYLAEMDFAQADLVNQYLQTGQTTLLDSLFNNFRRQTNAGTSQWGNQEFYDKIVAIRTYNLTQPAIAQIRFIGVDWFQNKGRFALTLLKHIGNQSLTTPTNRPTLDSLRTLLTGDSLSLGKLLPLTASIRRDLTANPSYYRQLLGDNVLPFSLFFELINCATDKLNRDQVAARMTLFYSEQMHLEQEKLYGLWGYAHILQAGTGKQATFSGMLAKAGQRVITMATMFKDSKMLVHRDHLPFFLRKGNELLCEVSALNADGKVFKVDHFDDLTSVNNPASVTLFKLDAPDSPYRQTLRLVKTGGLTGTKIEPYTLAPTVTTDYFQYVFLVKDSPAVHLWQPVVR</sequence>
<keyword evidence="1" id="KW-0732">Signal</keyword>
<dbReference type="OrthoDB" id="699839at2"/>
<evidence type="ECO:0000313" key="3">
    <source>
        <dbReference type="Proteomes" id="UP000181790"/>
    </source>
</evidence>
<dbReference type="AlphaFoldDB" id="A0A1S2VMF0"/>
<organism evidence="2 3">
    <name type="scientific">Arsenicibacter rosenii</name>
    <dbReference type="NCBI Taxonomy" id="1750698"/>
    <lineage>
        <taxon>Bacteria</taxon>
        <taxon>Pseudomonadati</taxon>
        <taxon>Bacteroidota</taxon>
        <taxon>Cytophagia</taxon>
        <taxon>Cytophagales</taxon>
        <taxon>Spirosomataceae</taxon>
        <taxon>Arsenicibacter</taxon>
    </lineage>
</organism>
<dbReference type="Gene3D" id="3.30.1870.10">
    <property type="entry name" value="EreA-like, domain 2"/>
    <property type="match status" value="1"/>
</dbReference>
<dbReference type="Proteomes" id="UP000181790">
    <property type="component" value="Unassembled WGS sequence"/>
</dbReference>
<comment type="caution">
    <text evidence="2">The sequence shown here is derived from an EMBL/GenBank/DDBJ whole genome shotgun (WGS) entry which is preliminary data.</text>
</comment>